<protein>
    <submittedName>
        <fullName evidence="1">Uncharacterized protein</fullName>
    </submittedName>
</protein>
<keyword evidence="2" id="KW-1185">Reference proteome</keyword>
<accession>A0ABU6XY23</accession>
<dbReference type="Proteomes" id="UP001341840">
    <property type="component" value="Unassembled WGS sequence"/>
</dbReference>
<proteinExistence type="predicted"/>
<gene>
    <name evidence="1" type="ORF">PIB30_101198</name>
</gene>
<evidence type="ECO:0000313" key="1">
    <source>
        <dbReference type="EMBL" id="MED6202019.1"/>
    </source>
</evidence>
<reference evidence="1 2" key="1">
    <citation type="journal article" date="2023" name="Plants (Basel)">
        <title>Bridging the Gap: Combining Genomics and Transcriptomics Approaches to Understand Stylosanthes scabra, an Orphan Legume from the Brazilian Caatinga.</title>
        <authorList>
            <person name="Ferreira-Neto J.R.C."/>
            <person name="da Silva M.D."/>
            <person name="Binneck E."/>
            <person name="de Melo N.F."/>
            <person name="da Silva R.H."/>
            <person name="de Melo A.L.T.M."/>
            <person name="Pandolfi V."/>
            <person name="Bustamante F.O."/>
            <person name="Brasileiro-Vidal A.C."/>
            <person name="Benko-Iseppon A.M."/>
        </authorList>
    </citation>
    <scope>NUCLEOTIDE SEQUENCE [LARGE SCALE GENOMIC DNA]</scope>
    <source>
        <tissue evidence="1">Leaves</tissue>
    </source>
</reference>
<organism evidence="1 2">
    <name type="scientific">Stylosanthes scabra</name>
    <dbReference type="NCBI Taxonomy" id="79078"/>
    <lineage>
        <taxon>Eukaryota</taxon>
        <taxon>Viridiplantae</taxon>
        <taxon>Streptophyta</taxon>
        <taxon>Embryophyta</taxon>
        <taxon>Tracheophyta</taxon>
        <taxon>Spermatophyta</taxon>
        <taxon>Magnoliopsida</taxon>
        <taxon>eudicotyledons</taxon>
        <taxon>Gunneridae</taxon>
        <taxon>Pentapetalae</taxon>
        <taxon>rosids</taxon>
        <taxon>fabids</taxon>
        <taxon>Fabales</taxon>
        <taxon>Fabaceae</taxon>
        <taxon>Papilionoideae</taxon>
        <taxon>50 kb inversion clade</taxon>
        <taxon>dalbergioids sensu lato</taxon>
        <taxon>Dalbergieae</taxon>
        <taxon>Pterocarpus clade</taxon>
        <taxon>Stylosanthes</taxon>
    </lineage>
</organism>
<evidence type="ECO:0000313" key="2">
    <source>
        <dbReference type="Proteomes" id="UP001341840"/>
    </source>
</evidence>
<name>A0ABU6XY23_9FABA</name>
<dbReference type="EMBL" id="JASCZI010214376">
    <property type="protein sequence ID" value="MED6202019.1"/>
    <property type="molecule type" value="Genomic_DNA"/>
</dbReference>
<comment type="caution">
    <text evidence="1">The sequence shown here is derived from an EMBL/GenBank/DDBJ whole genome shotgun (WGS) entry which is preliminary data.</text>
</comment>
<sequence>MGTVGIKSKPLKSSVGFSMKEEFHVHHYRQGDFLLAWKRSLFQAAKTYQGCNFVLHRTAQCAAPQEYVSSATGKAAGTTTGLSSELHLATFLCTPFLTRPNIWRLLLQTAQ</sequence>